<feature type="transmembrane region" description="Helical" evidence="2">
    <location>
        <begin position="146"/>
        <end position="171"/>
    </location>
</feature>
<accession>A0A2S4A1H3</accession>
<organism evidence="3 4">
    <name type="scientific">Arthrobacter glacialis</name>
    <dbReference type="NCBI Taxonomy" id="1664"/>
    <lineage>
        <taxon>Bacteria</taxon>
        <taxon>Bacillati</taxon>
        <taxon>Actinomycetota</taxon>
        <taxon>Actinomycetes</taxon>
        <taxon>Micrococcales</taxon>
        <taxon>Micrococcaceae</taxon>
        <taxon>Arthrobacter</taxon>
    </lineage>
</organism>
<reference evidence="3 4" key="1">
    <citation type="submission" date="2018-01" db="EMBL/GenBank/DDBJ databases">
        <title>Arthrobacter sp. nov., from glaciers in China.</title>
        <authorList>
            <person name="Liu Q."/>
            <person name="Xin Y.-H."/>
        </authorList>
    </citation>
    <scope>NUCLEOTIDE SEQUENCE [LARGE SCALE GENOMIC DNA]</scope>
    <source>
        <strain evidence="3 4">HLT2-12-2</strain>
    </source>
</reference>
<proteinExistence type="predicted"/>
<feature type="transmembrane region" description="Helical" evidence="2">
    <location>
        <begin position="178"/>
        <end position="196"/>
    </location>
</feature>
<keyword evidence="2" id="KW-1133">Transmembrane helix</keyword>
<evidence type="ECO:0000313" key="4">
    <source>
        <dbReference type="Proteomes" id="UP000237061"/>
    </source>
</evidence>
<keyword evidence="2" id="KW-0472">Membrane</keyword>
<dbReference type="RefSeq" id="WP_103463891.1">
    <property type="nucleotide sequence ID" value="NZ_PPXB01000001.1"/>
</dbReference>
<keyword evidence="2" id="KW-0812">Transmembrane</keyword>
<sequence>MTTPGEESQEHPTPRPGSYGEIAPGVPRYGQYAPAGWEPPQDVKDAQAALSSSAALPQASQYPGFQGGPAANTGGGSVDPQSALVPPARVILAVRLIMTAGILQAASVVALLLVLLVPAVKESVMETLRASMSDYPALTEAYADPAIVNAALFMAFVISIAMTVVYFWLAIKIRRGATWARTTALVLACFSLLMLGQLNPLSFVQIGLGLVAVVFLHRSPAKEFFLAHKARKGANL</sequence>
<evidence type="ECO:0000256" key="1">
    <source>
        <dbReference type="SAM" id="MobiDB-lite"/>
    </source>
</evidence>
<feature type="transmembrane region" description="Helical" evidence="2">
    <location>
        <begin position="96"/>
        <end position="120"/>
    </location>
</feature>
<name>A0A2S4A1H3_ARTGL</name>
<evidence type="ECO:0000256" key="2">
    <source>
        <dbReference type="SAM" id="Phobius"/>
    </source>
</evidence>
<evidence type="ECO:0000313" key="3">
    <source>
        <dbReference type="EMBL" id="POH75234.1"/>
    </source>
</evidence>
<dbReference type="Proteomes" id="UP000237061">
    <property type="component" value="Unassembled WGS sequence"/>
</dbReference>
<dbReference type="EMBL" id="PPXC01000001">
    <property type="protein sequence ID" value="POH75234.1"/>
    <property type="molecule type" value="Genomic_DNA"/>
</dbReference>
<dbReference type="OrthoDB" id="3831145at2"/>
<feature type="region of interest" description="Disordered" evidence="1">
    <location>
        <begin position="1"/>
        <end position="50"/>
    </location>
</feature>
<gene>
    <name evidence="3" type="ORF">CVS27_01090</name>
</gene>
<protein>
    <recommendedName>
        <fullName evidence="5">DUF2127 domain-containing protein</fullName>
    </recommendedName>
</protein>
<evidence type="ECO:0008006" key="5">
    <source>
        <dbReference type="Google" id="ProtNLM"/>
    </source>
</evidence>
<dbReference type="AlphaFoldDB" id="A0A2S4A1H3"/>
<comment type="caution">
    <text evidence="3">The sequence shown here is derived from an EMBL/GenBank/DDBJ whole genome shotgun (WGS) entry which is preliminary data.</text>
</comment>
<keyword evidence="4" id="KW-1185">Reference proteome</keyword>